<organism evidence="1">
    <name type="scientific">marine sediment metagenome</name>
    <dbReference type="NCBI Taxonomy" id="412755"/>
    <lineage>
        <taxon>unclassified sequences</taxon>
        <taxon>metagenomes</taxon>
        <taxon>ecological metagenomes</taxon>
    </lineage>
</organism>
<evidence type="ECO:0000313" key="1">
    <source>
        <dbReference type="EMBL" id="KKN38943.1"/>
    </source>
</evidence>
<gene>
    <name evidence="1" type="ORF">LCGC14_0748460</name>
</gene>
<protein>
    <submittedName>
        <fullName evidence="1">Uncharacterized protein</fullName>
    </submittedName>
</protein>
<dbReference type="AlphaFoldDB" id="A0A0F9TBR9"/>
<reference evidence="1" key="1">
    <citation type="journal article" date="2015" name="Nature">
        <title>Complex archaea that bridge the gap between prokaryotes and eukaryotes.</title>
        <authorList>
            <person name="Spang A."/>
            <person name="Saw J.H."/>
            <person name="Jorgensen S.L."/>
            <person name="Zaremba-Niedzwiedzka K."/>
            <person name="Martijn J."/>
            <person name="Lind A.E."/>
            <person name="van Eijk R."/>
            <person name="Schleper C."/>
            <person name="Guy L."/>
            <person name="Ettema T.J."/>
        </authorList>
    </citation>
    <scope>NUCLEOTIDE SEQUENCE</scope>
</reference>
<sequence length="71" mass="8684">MMKREKFNELVPKLVSRFTPFRSDPEIKIDQIHFRKKGEDEWSYFSKIFSCEDDYNHKIKTNDENKENLIV</sequence>
<proteinExistence type="predicted"/>
<comment type="caution">
    <text evidence="1">The sequence shown here is derived from an EMBL/GenBank/DDBJ whole genome shotgun (WGS) entry which is preliminary data.</text>
</comment>
<accession>A0A0F9TBR9</accession>
<name>A0A0F9TBR9_9ZZZZ</name>
<dbReference type="EMBL" id="LAZR01001793">
    <property type="protein sequence ID" value="KKN38943.1"/>
    <property type="molecule type" value="Genomic_DNA"/>
</dbReference>